<name>A0A0L9US66_PHAAN</name>
<dbReference type="Proteomes" id="UP000053144">
    <property type="component" value="Chromosome 6"/>
</dbReference>
<evidence type="ECO:0000313" key="3">
    <source>
        <dbReference type="Proteomes" id="UP000053144"/>
    </source>
</evidence>
<dbReference type="Gramene" id="KOM45546">
    <property type="protein sequence ID" value="KOM45546"/>
    <property type="gene ID" value="LR48_Vigan06g085200"/>
</dbReference>
<accession>A0A0L9US66</accession>
<organism evidence="2 3">
    <name type="scientific">Phaseolus angularis</name>
    <name type="common">Azuki bean</name>
    <name type="synonym">Vigna angularis</name>
    <dbReference type="NCBI Taxonomy" id="3914"/>
    <lineage>
        <taxon>Eukaryota</taxon>
        <taxon>Viridiplantae</taxon>
        <taxon>Streptophyta</taxon>
        <taxon>Embryophyta</taxon>
        <taxon>Tracheophyta</taxon>
        <taxon>Spermatophyta</taxon>
        <taxon>Magnoliopsida</taxon>
        <taxon>eudicotyledons</taxon>
        <taxon>Gunneridae</taxon>
        <taxon>Pentapetalae</taxon>
        <taxon>rosids</taxon>
        <taxon>fabids</taxon>
        <taxon>Fabales</taxon>
        <taxon>Fabaceae</taxon>
        <taxon>Papilionoideae</taxon>
        <taxon>50 kb inversion clade</taxon>
        <taxon>NPAAA clade</taxon>
        <taxon>indigoferoid/millettioid clade</taxon>
        <taxon>Phaseoleae</taxon>
        <taxon>Vigna</taxon>
    </lineage>
</organism>
<dbReference type="EMBL" id="CM003376">
    <property type="protein sequence ID" value="KOM45546.1"/>
    <property type="molecule type" value="Genomic_DNA"/>
</dbReference>
<feature type="compositionally biased region" description="Gly residues" evidence="1">
    <location>
        <begin position="79"/>
        <end position="89"/>
    </location>
</feature>
<feature type="region of interest" description="Disordered" evidence="1">
    <location>
        <begin position="77"/>
        <end position="110"/>
    </location>
</feature>
<sequence>MNIFCNEPEAPLGFPITHGFDDWRKMKIQRVAATRGGSGAVDEDEDIEGNNGGGSNDGGLADLERLGHLDAAWRWRFGASGGGSGGGGTATDREEVRAQGKKKMLGCGNEKVRARGIEKKMLSTRDREEDVEHE</sequence>
<dbReference type="AlphaFoldDB" id="A0A0L9US66"/>
<feature type="region of interest" description="Disordered" evidence="1">
    <location>
        <begin position="34"/>
        <end position="59"/>
    </location>
</feature>
<proteinExistence type="predicted"/>
<gene>
    <name evidence="2" type="ORF">LR48_Vigan06g085200</name>
</gene>
<evidence type="ECO:0000256" key="1">
    <source>
        <dbReference type="SAM" id="MobiDB-lite"/>
    </source>
</evidence>
<protein>
    <submittedName>
        <fullName evidence="2">Uncharacterized protein</fullName>
    </submittedName>
</protein>
<reference evidence="3" key="1">
    <citation type="journal article" date="2015" name="Proc. Natl. Acad. Sci. U.S.A.">
        <title>Genome sequencing of adzuki bean (Vigna angularis) provides insight into high starch and low fat accumulation and domestication.</title>
        <authorList>
            <person name="Yang K."/>
            <person name="Tian Z."/>
            <person name="Chen C."/>
            <person name="Luo L."/>
            <person name="Zhao B."/>
            <person name="Wang Z."/>
            <person name="Yu L."/>
            <person name="Li Y."/>
            <person name="Sun Y."/>
            <person name="Li W."/>
            <person name="Chen Y."/>
            <person name="Li Y."/>
            <person name="Zhang Y."/>
            <person name="Ai D."/>
            <person name="Zhao J."/>
            <person name="Shang C."/>
            <person name="Ma Y."/>
            <person name="Wu B."/>
            <person name="Wang M."/>
            <person name="Gao L."/>
            <person name="Sun D."/>
            <person name="Zhang P."/>
            <person name="Guo F."/>
            <person name="Wang W."/>
            <person name="Li Y."/>
            <person name="Wang J."/>
            <person name="Varshney R.K."/>
            <person name="Wang J."/>
            <person name="Ling H.Q."/>
            <person name="Wan P."/>
        </authorList>
    </citation>
    <scope>NUCLEOTIDE SEQUENCE</scope>
    <source>
        <strain evidence="3">cv. Jingnong 6</strain>
    </source>
</reference>
<evidence type="ECO:0000313" key="2">
    <source>
        <dbReference type="EMBL" id="KOM45546.1"/>
    </source>
</evidence>